<comment type="caution">
    <text evidence="2">The sequence shown here is derived from an EMBL/GenBank/DDBJ whole genome shotgun (WGS) entry which is preliminary data.</text>
</comment>
<dbReference type="EMBL" id="BMVC01000014">
    <property type="protein sequence ID" value="GHD08087.1"/>
    <property type="molecule type" value="Genomic_DNA"/>
</dbReference>
<dbReference type="InterPro" id="IPR050228">
    <property type="entry name" value="Carboxylesterase_BioH"/>
</dbReference>
<dbReference type="PANTHER" id="PTHR43194:SF2">
    <property type="entry name" value="PEROXISOMAL MEMBRANE PROTEIN LPX1"/>
    <property type="match status" value="1"/>
</dbReference>
<accession>A0A918X3A0</accession>
<dbReference type="InterPro" id="IPR000073">
    <property type="entry name" value="AB_hydrolase_1"/>
</dbReference>
<dbReference type="Pfam" id="PF12697">
    <property type="entry name" value="Abhydrolase_6"/>
    <property type="match status" value="1"/>
</dbReference>
<sequence>MQLNTHTWGEGDRIALLIHGIMADHRAWRTVGPALADEGYRVIAVDLRGHGLSDRADSYTPEEFADDLVETLPGGAELAIGHSLGGLTLSLAVDRLRPQRAVYSDPAWHLELPEGMGPEVFVQFKSATREVVAGMNPRWADEDVDVELATLALWDEASALGLAALKGRDLLPAKPVVPSLVQLADPSMIINEERAALLRERGFEVRTVTGAGHTIQRDDFDGFMASLDGWI</sequence>
<dbReference type="SUPFAM" id="SSF53474">
    <property type="entry name" value="alpha/beta-Hydrolases"/>
    <property type="match status" value="1"/>
</dbReference>
<dbReference type="AlphaFoldDB" id="A0A918X3A0"/>
<evidence type="ECO:0000313" key="3">
    <source>
        <dbReference type="Proteomes" id="UP000638353"/>
    </source>
</evidence>
<dbReference type="PANTHER" id="PTHR43194">
    <property type="entry name" value="HYDROLASE ALPHA/BETA FOLD FAMILY"/>
    <property type="match status" value="1"/>
</dbReference>
<feature type="domain" description="AB hydrolase-1" evidence="1">
    <location>
        <begin position="16"/>
        <end position="218"/>
    </location>
</feature>
<reference evidence="2" key="2">
    <citation type="submission" date="2020-09" db="EMBL/GenBank/DDBJ databases">
        <authorList>
            <person name="Sun Q."/>
            <person name="Ohkuma M."/>
        </authorList>
    </citation>
    <scope>NUCLEOTIDE SEQUENCE</scope>
    <source>
        <strain evidence="2">JCM 4637</strain>
    </source>
</reference>
<evidence type="ECO:0000313" key="2">
    <source>
        <dbReference type="EMBL" id="GHD08087.1"/>
    </source>
</evidence>
<keyword evidence="2" id="KW-0378">Hydrolase</keyword>
<dbReference type="Gene3D" id="3.40.50.1820">
    <property type="entry name" value="alpha/beta hydrolase"/>
    <property type="match status" value="1"/>
</dbReference>
<evidence type="ECO:0000259" key="1">
    <source>
        <dbReference type="Pfam" id="PF12697"/>
    </source>
</evidence>
<proteinExistence type="predicted"/>
<dbReference type="RefSeq" id="WP_189826014.1">
    <property type="nucleotide sequence ID" value="NZ_BMVC01000014.1"/>
</dbReference>
<gene>
    <name evidence="2" type="ORF">GCM10010334_61000</name>
</gene>
<name>A0A918X3A0_9ACTN</name>
<reference evidence="2" key="1">
    <citation type="journal article" date="2014" name="Int. J. Syst. Evol. Microbiol.">
        <title>Complete genome sequence of Corynebacterium casei LMG S-19264T (=DSM 44701T), isolated from a smear-ripened cheese.</title>
        <authorList>
            <consortium name="US DOE Joint Genome Institute (JGI-PGF)"/>
            <person name="Walter F."/>
            <person name="Albersmeier A."/>
            <person name="Kalinowski J."/>
            <person name="Ruckert C."/>
        </authorList>
    </citation>
    <scope>NUCLEOTIDE SEQUENCE</scope>
    <source>
        <strain evidence="2">JCM 4637</strain>
    </source>
</reference>
<dbReference type="GO" id="GO:0016787">
    <property type="term" value="F:hydrolase activity"/>
    <property type="evidence" value="ECO:0007669"/>
    <property type="project" value="UniProtKB-KW"/>
</dbReference>
<organism evidence="2 3">
    <name type="scientific">Streptomyces finlayi</name>
    <dbReference type="NCBI Taxonomy" id="67296"/>
    <lineage>
        <taxon>Bacteria</taxon>
        <taxon>Bacillati</taxon>
        <taxon>Actinomycetota</taxon>
        <taxon>Actinomycetes</taxon>
        <taxon>Kitasatosporales</taxon>
        <taxon>Streptomycetaceae</taxon>
        <taxon>Streptomyces</taxon>
    </lineage>
</organism>
<dbReference type="InterPro" id="IPR029058">
    <property type="entry name" value="AB_hydrolase_fold"/>
</dbReference>
<protein>
    <submittedName>
        <fullName evidence="2">Alpha/beta hydrolase</fullName>
    </submittedName>
</protein>
<dbReference type="Proteomes" id="UP000638353">
    <property type="component" value="Unassembled WGS sequence"/>
</dbReference>